<comment type="similarity">
    <text evidence="1">Belongs to the UDP-glucose/GDP-mannose dehydrogenase family.</text>
</comment>
<feature type="domain" description="UDP-glucose/GDP-mannose dehydrogenase dimerisation" evidence="2">
    <location>
        <begin position="164"/>
        <end position="262"/>
    </location>
</feature>
<dbReference type="SUPFAM" id="SSF48179">
    <property type="entry name" value="6-phosphogluconate dehydrogenase C-terminal domain-like"/>
    <property type="match status" value="1"/>
</dbReference>
<dbReference type="Gene3D" id="3.40.50.720">
    <property type="entry name" value="NAD(P)-binding Rossmann-like Domain"/>
    <property type="match status" value="2"/>
</dbReference>
<dbReference type="InterPro" id="IPR036291">
    <property type="entry name" value="NAD(P)-bd_dom_sf"/>
</dbReference>
<dbReference type="InterPro" id="IPR001732">
    <property type="entry name" value="UDP-Glc/GDP-Man_DH_N"/>
</dbReference>
<dbReference type="PANTHER" id="PTHR43750">
    <property type="entry name" value="UDP-GLUCOSE 6-DEHYDROGENASE TUAD"/>
    <property type="match status" value="1"/>
</dbReference>
<gene>
    <name evidence="4" type="ORF">LCGC14_0759130</name>
</gene>
<protein>
    <recommendedName>
        <fullName evidence="5">UDP-glucose/GDP-mannose dehydrogenase dimerisation domain-containing protein</fullName>
    </recommendedName>
</protein>
<name>A0A0F9SLW5_9ZZZZ</name>
<accession>A0A0F9SLW5</accession>
<dbReference type="Pfam" id="PF00984">
    <property type="entry name" value="UDPG_MGDP_dh"/>
    <property type="match status" value="1"/>
</dbReference>
<feature type="domain" description="UDP-glucose/GDP-mannose dehydrogenase N-terminal" evidence="3">
    <location>
        <begin position="48"/>
        <end position="140"/>
    </location>
</feature>
<proteinExistence type="inferred from homology"/>
<evidence type="ECO:0000256" key="1">
    <source>
        <dbReference type="ARBA" id="ARBA00006601"/>
    </source>
</evidence>
<dbReference type="GO" id="GO:0016616">
    <property type="term" value="F:oxidoreductase activity, acting on the CH-OH group of donors, NAD or NADP as acceptor"/>
    <property type="evidence" value="ECO:0007669"/>
    <property type="project" value="InterPro"/>
</dbReference>
<dbReference type="SUPFAM" id="SSF51735">
    <property type="entry name" value="NAD(P)-binding Rossmann-fold domains"/>
    <property type="match status" value="1"/>
</dbReference>
<evidence type="ECO:0008006" key="5">
    <source>
        <dbReference type="Google" id="ProtNLM"/>
    </source>
</evidence>
<dbReference type="Pfam" id="PF03721">
    <property type="entry name" value="UDPG_MGDP_dh_N"/>
    <property type="match status" value="1"/>
</dbReference>
<sequence length="269" mass="30298">MEELKLGIIGKGFVGGSVSCGFDRYVDQIIVDPCHSWITLKECVGKKPHIIFICVPTPQNKTGAVDVDIARSVLKEINDLKYKGVVVIKSTITPDHLIKFTQDYKLRLVYNPEFLTEANAHWDFCNPPMQILGGQWEDCEAVEKAYVQHSRVKIVPTFKTDIITASLLKYTINSWLATKVTFMNELYNLHRESGADSSWEQFTDMLKRDSRIGDSHLQVPGPDGDFGFGGHCFPKDTSAFIHYAETLKASLNLLEKAINTNKEIRDGVE</sequence>
<comment type="caution">
    <text evidence="4">The sequence shown here is derived from an EMBL/GenBank/DDBJ whole genome shotgun (WGS) entry which is preliminary data.</text>
</comment>
<dbReference type="InterPro" id="IPR014026">
    <property type="entry name" value="UDP-Glc/GDP-Man_DH_dimer"/>
</dbReference>
<evidence type="ECO:0000259" key="2">
    <source>
        <dbReference type="Pfam" id="PF00984"/>
    </source>
</evidence>
<dbReference type="InterPro" id="IPR008927">
    <property type="entry name" value="6-PGluconate_DH-like_C_sf"/>
</dbReference>
<organism evidence="4">
    <name type="scientific">marine sediment metagenome</name>
    <dbReference type="NCBI Taxonomy" id="412755"/>
    <lineage>
        <taxon>unclassified sequences</taxon>
        <taxon>metagenomes</taxon>
        <taxon>ecological metagenomes</taxon>
    </lineage>
</organism>
<evidence type="ECO:0000259" key="3">
    <source>
        <dbReference type="Pfam" id="PF03721"/>
    </source>
</evidence>
<dbReference type="AlphaFoldDB" id="A0A0F9SLW5"/>
<evidence type="ECO:0000313" key="4">
    <source>
        <dbReference type="EMBL" id="KKN37871.1"/>
    </source>
</evidence>
<dbReference type="PANTHER" id="PTHR43750:SF3">
    <property type="entry name" value="UDP-GLUCOSE 6-DEHYDROGENASE TUAD"/>
    <property type="match status" value="1"/>
</dbReference>
<reference evidence="4" key="1">
    <citation type="journal article" date="2015" name="Nature">
        <title>Complex archaea that bridge the gap between prokaryotes and eukaryotes.</title>
        <authorList>
            <person name="Spang A."/>
            <person name="Saw J.H."/>
            <person name="Jorgensen S.L."/>
            <person name="Zaremba-Niedzwiedzka K."/>
            <person name="Martijn J."/>
            <person name="Lind A.E."/>
            <person name="van Eijk R."/>
            <person name="Schleper C."/>
            <person name="Guy L."/>
            <person name="Ettema T.J."/>
        </authorList>
    </citation>
    <scope>NUCLEOTIDE SEQUENCE</scope>
</reference>
<dbReference type="EMBL" id="LAZR01001865">
    <property type="protein sequence ID" value="KKN37871.1"/>
    <property type="molecule type" value="Genomic_DNA"/>
</dbReference>
<dbReference type="GO" id="GO:0051287">
    <property type="term" value="F:NAD binding"/>
    <property type="evidence" value="ECO:0007669"/>
    <property type="project" value="InterPro"/>
</dbReference>
<dbReference type="Gene3D" id="1.20.5.100">
    <property type="entry name" value="Cytochrome c1, transmembrane anchor, C-terminal"/>
    <property type="match status" value="1"/>
</dbReference>